<sequence>MAENVLTAAKRDGKGKGPARRLRSQGLIPAVVYGGKTEPTHVSVDPAALQKAIETPHKLNTLLTLKLDGAEKHVLFKEYEVDPVTRRLLHADFLEVKMDEPVRVTVPVVTTGKAVGVTEGGILSIAAHDIVVEALPNKIPVKIDVDVTELKIGRSIHVSELKAPEGCKFKFATDYVVAFVAVPEKEEVVAPVAAVPGAAPAEGAAAPAAGAAAAAGGAAPAAGAAAAPAAGAAKGGDKGGKK</sequence>
<evidence type="ECO:0000256" key="5">
    <source>
        <dbReference type="HAMAP-Rule" id="MF_01334"/>
    </source>
</evidence>
<evidence type="ECO:0000256" key="6">
    <source>
        <dbReference type="SAM" id="MobiDB-lite"/>
    </source>
</evidence>
<evidence type="ECO:0000256" key="3">
    <source>
        <dbReference type="ARBA" id="ARBA00022980"/>
    </source>
</evidence>
<keyword evidence="1 5" id="KW-0699">rRNA-binding</keyword>
<dbReference type="EMBL" id="AP025591">
    <property type="protein sequence ID" value="BDG03649.1"/>
    <property type="molecule type" value="Genomic_DNA"/>
</dbReference>
<keyword evidence="2 5" id="KW-0694">RNA-binding</keyword>
<comment type="function">
    <text evidence="5">This is one of the proteins that binds to the 5S RNA in the ribosome where it forms part of the central protuberance.</text>
</comment>
<evidence type="ECO:0000259" key="8">
    <source>
        <dbReference type="Pfam" id="PF14693"/>
    </source>
</evidence>
<dbReference type="Gene3D" id="2.40.240.10">
    <property type="entry name" value="Ribosomal Protein L25, Chain P"/>
    <property type="match status" value="1"/>
</dbReference>
<evidence type="ECO:0000256" key="1">
    <source>
        <dbReference type="ARBA" id="ARBA00022730"/>
    </source>
</evidence>
<dbReference type="RefSeq" id="WP_248361831.1">
    <property type="nucleotide sequence ID" value="NZ_AP025591.1"/>
</dbReference>
<dbReference type="NCBIfam" id="NF004128">
    <property type="entry name" value="PRK05618.1-2"/>
    <property type="match status" value="1"/>
</dbReference>
<keyword evidence="3 5" id="KW-0689">Ribosomal protein</keyword>
<name>A0ABM7WW30_9BACT</name>
<dbReference type="InterPro" id="IPR011035">
    <property type="entry name" value="Ribosomal_bL25/Gln-tRNA_synth"/>
</dbReference>
<feature type="domain" description="Large ribosomal subunit protein bL25 beta" evidence="8">
    <location>
        <begin position="102"/>
        <end position="183"/>
    </location>
</feature>
<dbReference type="Proteomes" id="UP001162891">
    <property type="component" value="Chromosome"/>
</dbReference>
<evidence type="ECO:0000259" key="7">
    <source>
        <dbReference type="Pfam" id="PF01386"/>
    </source>
</evidence>
<dbReference type="Pfam" id="PF14693">
    <property type="entry name" value="Ribosomal_TL5_C"/>
    <property type="match status" value="1"/>
</dbReference>
<dbReference type="InterPro" id="IPR020057">
    <property type="entry name" value="Ribosomal_bL25_b-dom"/>
</dbReference>
<dbReference type="InterPro" id="IPR029751">
    <property type="entry name" value="Ribosomal_L25_dom"/>
</dbReference>
<reference evidence="10" key="1">
    <citation type="journal article" date="2022" name="Int. J. Syst. Evol. Microbiol.">
        <title>Anaeromyxobacter oryzae sp. nov., Anaeromyxobacter diazotrophicus sp. nov. and Anaeromyxobacter paludicola sp. nov., isolated from paddy soils.</title>
        <authorList>
            <person name="Itoh H."/>
            <person name="Xu Z."/>
            <person name="Mise K."/>
            <person name="Masuda Y."/>
            <person name="Ushijima N."/>
            <person name="Hayakawa C."/>
            <person name="Shiratori Y."/>
            <person name="Senoo K."/>
        </authorList>
    </citation>
    <scope>NUCLEOTIDE SEQUENCE [LARGE SCALE GENOMIC DNA]</scope>
    <source>
        <strain evidence="10">Red232</strain>
    </source>
</reference>
<evidence type="ECO:0000313" key="10">
    <source>
        <dbReference type="Proteomes" id="UP001162891"/>
    </source>
</evidence>
<dbReference type="Gene3D" id="2.170.120.20">
    <property type="entry name" value="Ribosomal protein L25, beta domain"/>
    <property type="match status" value="1"/>
</dbReference>
<dbReference type="SUPFAM" id="SSF50715">
    <property type="entry name" value="Ribosomal protein L25-like"/>
    <property type="match status" value="1"/>
</dbReference>
<protein>
    <recommendedName>
        <fullName evidence="5">Large ribosomal subunit protein bL25</fullName>
    </recommendedName>
    <alternativeName>
        <fullName evidence="5">General stress protein CTC</fullName>
    </alternativeName>
</protein>
<dbReference type="Pfam" id="PF01386">
    <property type="entry name" value="Ribosomal_L25p"/>
    <property type="match status" value="1"/>
</dbReference>
<proteinExistence type="inferred from homology"/>
<evidence type="ECO:0000256" key="2">
    <source>
        <dbReference type="ARBA" id="ARBA00022884"/>
    </source>
</evidence>
<dbReference type="HAMAP" id="MF_01334">
    <property type="entry name" value="Ribosomal_bL25_CTC"/>
    <property type="match status" value="1"/>
</dbReference>
<dbReference type="PANTHER" id="PTHR33284">
    <property type="entry name" value="RIBOSOMAL PROTEIN L25/GLN-TRNA SYNTHETASE, ANTI-CODON-BINDING DOMAIN-CONTAINING PROTEIN"/>
    <property type="match status" value="1"/>
</dbReference>
<evidence type="ECO:0000256" key="4">
    <source>
        <dbReference type="ARBA" id="ARBA00023274"/>
    </source>
</evidence>
<feature type="region of interest" description="Disordered" evidence="6">
    <location>
        <begin position="1"/>
        <end position="21"/>
    </location>
</feature>
<gene>
    <name evidence="5" type="primary">rplY</name>
    <name evidence="5" type="synonym">ctc</name>
    <name evidence="9" type="ORF">AMOR_26450</name>
</gene>
<keyword evidence="4 5" id="KW-0687">Ribonucleoprotein</keyword>
<dbReference type="InterPro" id="IPR020930">
    <property type="entry name" value="Ribosomal_uL5_bac-type"/>
</dbReference>
<dbReference type="CDD" id="cd00495">
    <property type="entry name" value="Ribosomal_L25_TL5_CTC"/>
    <property type="match status" value="1"/>
</dbReference>
<comment type="similarity">
    <text evidence="5">Belongs to the bacterial ribosomal protein bL25 family. CTC subfamily.</text>
</comment>
<dbReference type="InterPro" id="IPR037121">
    <property type="entry name" value="Ribosomal_bL25_C"/>
</dbReference>
<feature type="domain" description="Large ribosomal subunit protein bL25 L25" evidence="7">
    <location>
        <begin position="6"/>
        <end position="93"/>
    </location>
</feature>
<dbReference type="PANTHER" id="PTHR33284:SF1">
    <property type="entry name" value="RIBOSOMAL PROTEIN L25_GLN-TRNA SYNTHETASE, ANTI-CODON-BINDING DOMAIN-CONTAINING PROTEIN"/>
    <property type="match status" value="1"/>
</dbReference>
<organism evidence="9 10">
    <name type="scientific">Anaeromyxobacter oryzae</name>
    <dbReference type="NCBI Taxonomy" id="2918170"/>
    <lineage>
        <taxon>Bacteria</taxon>
        <taxon>Pseudomonadati</taxon>
        <taxon>Myxococcota</taxon>
        <taxon>Myxococcia</taxon>
        <taxon>Myxococcales</taxon>
        <taxon>Cystobacterineae</taxon>
        <taxon>Anaeromyxobacteraceae</taxon>
        <taxon>Anaeromyxobacter</taxon>
    </lineage>
</organism>
<dbReference type="NCBIfam" id="NF004137">
    <property type="entry name" value="PRK05618.3-3"/>
    <property type="match status" value="1"/>
</dbReference>
<keyword evidence="10" id="KW-1185">Reference proteome</keyword>
<comment type="subunit">
    <text evidence="5">Part of the 50S ribosomal subunit; part of the 5S rRNA/L5/L18/L25 subcomplex. Contacts the 5S rRNA. Binds to the 5S rRNA independently of L5 and L18.</text>
</comment>
<dbReference type="NCBIfam" id="TIGR00731">
    <property type="entry name" value="bL25_bact_ctc"/>
    <property type="match status" value="1"/>
</dbReference>
<dbReference type="InterPro" id="IPR020056">
    <property type="entry name" value="Rbsml_bL25/Gln-tRNA_synth_N"/>
</dbReference>
<dbReference type="InterPro" id="IPR001021">
    <property type="entry name" value="Ribosomal_bL25_long"/>
</dbReference>
<accession>A0ABM7WW30</accession>
<evidence type="ECO:0000313" key="9">
    <source>
        <dbReference type="EMBL" id="BDG03649.1"/>
    </source>
</evidence>